<comment type="caution">
    <text evidence="2">The sequence shown here is derived from an EMBL/GenBank/DDBJ whole genome shotgun (WGS) entry which is preliminary data.</text>
</comment>
<keyword evidence="3" id="KW-1185">Reference proteome</keyword>
<evidence type="ECO:0000313" key="2">
    <source>
        <dbReference type="EMBL" id="RKF57401.1"/>
    </source>
</evidence>
<dbReference type="EMBL" id="MCFK01007447">
    <property type="protein sequence ID" value="RKF57401.1"/>
    <property type="molecule type" value="Genomic_DNA"/>
</dbReference>
<dbReference type="STRING" id="212602.A0A420HJ04"/>
<accession>A0A420HJ04</accession>
<dbReference type="Proteomes" id="UP000286134">
    <property type="component" value="Unassembled WGS sequence"/>
</dbReference>
<evidence type="ECO:0000256" key="1">
    <source>
        <dbReference type="SAM" id="MobiDB-lite"/>
    </source>
</evidence>
<dbReference type="AlphaFoldDB" id="A0A420HJ04"/>
<gene>
    <name evidence="2" type="ORF">OnM2_074037</name>
</gene>
<protein>
    <submittedName>
        <fullName evidence="2">Uncharacterized protein</fullName>
    </submittedName>
</protein>
<proteinExistence type="predicted"/>
<evidence type="ECO:0000313" key="3">
    <source>
        <dbReference type="Proteomes" id="UP000286134"/>
    </source>
</evidence>
<dbReference type="OrthoDB" id="10556720at2759"/>
<organism evidence="2 3">
    <name type="scientific">Erysiphe neolycopersici</name>
    <dbReference type="NCBI Taxonomy" id="212602"/>
    <lineage>
        <taxon>Eukaryota</taxon>
        <taxon>Fungi</taxon>
        <taxon>Dikarya</taxon>
        <taxon>Ascomycota</taxon>
        <taxon>Pezizomycotina</taxon>
        <taxon>Leotiomycetes</taxon>
        <taxon>Erysiphales</taxon>
        <taxon>Erysiphaceae</taxon>
        <taxon>Erysiphe</taxon>
    </lineage>
</organism>
<sequence length="147" mass="17098">MKSSGKLDSVTKPTSLNDLQPQRRENSVPRASILGLEQDKGAHPSIFDNSTKLLENIEKFPINRMPHVRQMKKDDAEVVENWVDNTGGTLAPGIPNLVCRERVLRLLYTYRYINARELERIEPTDLFEHKIRLKKGVEPWKRSHQRR</sequence>
<feature type="region of interest" description="Disordered" evidence="1">
    <location>
        <begin position="1"/>
        <end position="29"/>
    </location>
</feature>
<reference evidence="2 3" key="1">
    <citation type="journal article" date="2018" name="BMC Genomics">
        <title>Comparative genome analyses reveal sequence features reflecting distinct modes of host-adaptation between dicot and monocot powdery mildew.</title>
        <authorList>
            <person name="Wu Y."/>
            <person name="Ma X."/>
            <person name="Pan Z."/>
            <person name="Kale S.D."/>
            <person name="Song Y."/>
            <person name="King H."/>
            <person name="Zhang Q."/>
            <person name="Presley C."/>
            <person name="Deng X."/>
            <person name="Wei C.I."/>
            <person name="Xiao S."/>
        </authorList>
    </citation>
    <scope>NUCLEOTIDE SEQUENCE [LARGE SCALE GENOMIC DNA]</scope>
    <source>
        <strain evidence="2">UMSG2</strain>
    </source>
</reference>
<name>A0A420HJ04_9PEZI</name>
<feature type="compositionally biased region" description="Polar residues" evidence="1">
    <location>
        <begin position="11"/>
        <end position="20"/>
    </location>
</feature>